<protein>
    <submittedName>
        <fullName evidence="1">Uncharacterized protein</fullName>
    </submittedName>
</protein>
<name>E6QM00_9ZZZZ</name>
<comment type="caution">
    <text evidence="1">The sequence shown here is derived from an EMBL/GenBank/DDBJ whole genome shotgun (WGS) entry which is preliminary data.</text>
</comment>
<proteinExistence type="predicted"/>
<accession>E6QM00</accession>
<dbReference type="AlphaFoldDB" id="E6QM00"/>
<gene>
    <name evidence="1" type="ORF">CARN6_1722</name>
</gene>
<organism evidence="1">
    <name type="scientific">mine drainage metagenome</name>
    <dbReference type="NCBI Taxonomy" id="410659"/>
    <lineage>
        <taxon>unclassified sequences</taxon>
        <taxon>metagenomes</taxon>
        <taxon>ecological metagenomes</taxon>
    </lineage>
</organism>
<reference evidence="1" key="1">
    <citation type="submission" date="2009-10" db="EMBL/GenBank/DDBJ databases">
        <title>Diversity of trophic interactions inside an arsenic-rich microbial ecosystem.</title>
        <authorList>
            <person name="Bertin P.N."/>
            <person name="Heinrich-Salmeron A."/>
            <person name="Pelletier E."/>
            <person name="Goulhen-Chollet F."/>
            <person name="Arsene-Ploetze F."/>
            <person name="Gallien S."/>
            <person name="Calteau A."/>
            <person name="Vallenet D."/>
            <person name="Casiot C."/>
            <person name="Chane-Woon-Ming B."/>
            <person name="Giloteaux L."/>
            <person name="Barakat M."/>
            <person name="Bonnefoy V."/>
            <person name="Bruneel O."/>
            <person name="Chandler M."/>
            <person name="Cleiss J."/>
            <person name="Duran R."/>
            <person name="Elbaz-Poulichet F."/>
            <person name="Fonknechten N."/>
            <person name="Lauga B."/>
            <person name="Mornico D."/>
            <person name="Ortet P."/>
            <person name="Schaeffer C."/>
            <person name="Siguier P."/>
            <person name="Alexander Thil Smith A."/>
            <person name="Van Dorsselaer A."/>
            <person name="Weissenbach J."/>
            <person name="Medigue C."/>
            <person name="Le Paslier D."/>
        </authorList>
    </citation>
    <scope>NUCLEOTIDE SEQUENCE</scope>
</reference>
<sequence length="57" mass="6303">MIRAAYDVLIDPETRAAYLNSLRHAVQEGRPDDLAAAAWGAYLDQIINEGADKQHAH</sequence>
<dbReference type="EMBL" id="CABQ01000200">
    <property type="protein sequence ID" value="CBI08271.1"/>
    <property type="molecule type" value="Genomic_DNA"/>
</dbReference>
<evidence type="ECO:0000313" key="1">
    <source>
        <dbReference type="EMBL" id="CBI08271.1"/>
    </source>
</evidence>